<evidence type="ECO:0000313" key="3">
    <source>
        <dbReference type="Proteomes" id="UP000813461"/>
    </source>
</evidence>
<evidence type="ECO:0000313" key="2">
    <source>
        <dbReference type="EMBL" id="KAH7095912.1"/>
    </source>
</evidence>
<proteinExistence type="predicted"/>
<organism evidence="2 3">
    <name type="scientific">Paraphoma chrysanthemicola</name>
    <dbReference type="NCBI Taxonomy" id="798071"/>
    <lineage>
        <taxon>Eukaryota</taxon>
        <taxon>Fungi</taxon>
        <taxon>Dikarya</taxon>
        <taxon>Ascomycota</taxon>
        <taxon>Pezizomycotina</taxon>
        <taxon>Dothideomycetes</taxon>
        <taxon>Pleosporomycetidae</taxon>
        <taxon>Pleosporales</taxon>
        <taxon>Pleosporineae</taxon>
        <taxon>Phaeosphaeriaceae</taxon>
        <taxon>Paraphoma</taxon>
    </lineage>
</organism>
<comment type="caution">
    <text evidence="2">The sequence shown here is derived from an EMBL/GenBank/DDBJ whole genome shotgun (WGS) entry which is preliminary data.</text>
</comment>
<accession>A0A8K0RJ15</accession>
<feature type="compositionally biased region" description="Basic and acidic residues" evidence="1">
    <location>
        <begin position="165"/>
        <end position="180"/>
    </location>
</feature>
<dbReference type="Proteomes" id="UP000813461">
    <property type="component" value="Unassembled WGS sequence"/>
</dbReference>
<sequence length="216" mass="24548">MASSYSADDRLDDALHEIANLYIENRAEEARTKGEALLNDTALSHHHRLQALVLVAMMTEPVHLGLRYLKRAEQLWRELRQQHPEGRDDVTDNLLLQSREGLDEATEMLTRELEGNGEAMEVKNEAKVKEEAEDTEEQSDNREGDTDDMAKTRDMMDSMFIGGGKGKEPMRPRERSKVTDDGAFSESDSEFEHQLHLASLELRCHLLADDDEDDAP</sequence>
<dbReference type="EMBL" id="JAGMVJ010000001">
    <property type="protein sequence ID" value="KAH7095912.1"/>
    <property type="molecule type" value="Genomic_DNA"/>
</dbReference>
<feature type="compositionally biased region" description="Basic and acidic residues" evidence="1">
    <location>
        <begin position="139"/>
        <end position="156"/>
    </location>
</feature>
<protein>
    <submittedName>
        <fullName evidence="2">Uncharacterized protein</fullName>
    </submittedName>
</protein>
<gene>
    <name evidence="2" type="ORF">FB567DRAFT_43275</name>
</gene>
<name>A0A8K0RJ15_9PLEO</name>
<dbReference type="AlphaFoldDB" id="A0A8K0RJ15"/>
<evidence type="ECO:0000256" key="1">
    <source>
        <dbReference type="SAM" id="MobiDB-lite"/>
    </source>
</evidence>
<feature type="compositionally biased region" description="Basic and acidic residues" evidence="1">
    <location>
        <begin position="117"/>
        <end position="130"/>
    </location>
</feature>
<dbReference type="OrthoDB" id="3800301at2759"/>
<reference evidence="2" key="1">
    <citation type="journal article" date="2021" name="Nat. Commun.">
        <title>Genetic determinants of endophytism in the Arabidopsis root mycobiome.</title>
        <authorList>
            <person name="Mesny F."/>
            <person name="Miyauchi S."/>
            <person name="Thiergart T."/>
            <person name="Pickel B."/>
            <person name="Atanasova L."/>
            <person name="Karlsson M."/>
            <person name="Huettel B."/>
            <person name="Barry K.W."/>
            <person name="Haridas S."/>
            <person name="Chen C."/>
            <person name="Bauer D."/>
            <person name="Andreopoulos W."/>
            <person name="Pangilinan J."/>
            <person name="LaButti K."/>
            <person name="Riley R."/>
            <person name="Lipzen A."/>
            <person name="Clum A."/>
            <person name="Drula E."/>
            <person name="Henrissat B."/>
            <person name="Kohler A."/>
            <person name="Grigoriev I.V."/>
            <person name="Martin F.M."/>
            <person name="Hacquard S."/>
        </authorList>
    </citation>
    <scope>NUCLEOTIDE SEQUENCE</scope>
    <source>
        <strain evidence="2">MPI-SDFR-AT-0120</strain>
    </source>
</reference>
<feature type="region of interest" description="Disordered" evidence="1">
    <location>
        <begin position="117"/>
        <end position="190"/>
    </location>
</feature>
<keyword evidence="3" id="KW-1185">Reference proteome</keyword>